<evidence type="ECO:0000313" key="2">
    <source>
        <dbReference type="EMBL" id="CBL03413.1"/>
    </source>
</evidence>
<protein>
    <recommendedName>
        <fullName evidence="4">ATPase components of ABC transporters with duplicated ATPase domains</fullName>
    </recommendedName>
</protein>
<reference evidence="2 3" key="2">
    <citation type="submission" date="2010-03" db="EMBL/GenBank/DDBJ databases">
        <authorList>
            <person name="Pajon A."/>
        </authorList>
    </citation>
    <scope>NUCLEOTIDE SEQUENCE [LARGE SCALE GENOMIC DNA]</scope>
    <source>
        <strain evidence="3">7-10-1-b</strain>
    </source>
</reference>
<dbReference type="GO" id="GO:0005524">
    <property type="term" value="F:ATP binding"/>
    <property type="evidence" value="ECO:0007669"/>
    <property type="project" value="TreeGrafter"/>
</dbReference>
<dbReference type="PANTHER" id="PTHR19211:SF14">
    <property type="entry name" value="ATP-BINDING CASSETTE SUB-FAMILY F MEMBER 1"/>
    <property type="match status" value="1"/>
</dbReference>
<dbReference type="InterPro" id="IPR027417">
    <property type="entry name" value="P-loop_NTPase"/>
</dbReference>
<keyword evidence="3" id="KW-1185">Reference proteome</keyword>
<dbReference type="KEGG" id="gpa:GPA_03740"/>
<dbReference type="Proteomes" id="UP000008805">
    <property type="component" value="Chromosome"/>
</dbReference>
<accession>D6E6R6</accession>
<dbReference type="EMBL" id="FP929047">
    <property type="protein sequence ID" value="CBL03413.1"/>
    <property type="molecule type" value="Genomic_DNA"/>
</dbReference>
<evidence type="ECO:0000256" key="1">
    <source>
        <dbReference type="ARBA" id="ARBA00022737"/>
    </source>
</evidence>
<evidence type="ECO:0008006" key="4">
    <source>
        <dbReference type="Google" id="ProtNLM"/>
    </source>
</evidence>
<dbReference type="PANTHER" id="PTHR19211">
    <property type="entry name" value="ATP-BINDING TRANSPORT PROTEIN-RELATED"/>
    <property type="match status" value="1"/>
</dbReference>
<sequence length="66" mass="7282">MDEPTNHLDIRSVEALQDVLADCPCALVLVSHDERFLDALTATRWMFDVDCAEGGGLGDTHVRVKL</sequence>
<gene>
    <name evidence="2" type="ORF">GPA_03740</name>
</gene>
<reference evidence="2 3" key="1">
    <citation type="submission" date="2010-03" db="EMBL/GenBank/DDBJ databases">
        <title>The genome sequence of Gordonibacter pamelaeae 7-10-1-bT.</title>
        <authorList>
            <consortium name="metaHIT consortium -- http://www.metahit.eu/"/>
            <person name="Pajon A."/>
            <person name="Turner K."/>
            <person name="Parkhill J."/>
            <person name="Timmis K."/>
            <person name="Oxley A."/>
            <person name="Wurdemann D."/>
        </authorList>
    </citation>
    <scope>NUCLEOTIDE SEQUENCE [LARGE SCALE GENOMIC DNA]</scope>
    <source>
        <strain evidence="3">7-10-1-b</strain>
    </source>
</reference>
<dbReference type="SUPFAM" id="SSF52540">
    <property type="entry name" value="P-loop containing nucleoside triphosphate hydrolases"/>
    <property type="match status" value="1"/>
</dbReference>
<dbReference type="Gene3D" id="3.40.50.300">
    <property type="entry name" value="P-loop containing nucleotide triphosphate hydrolases"/>
    <property type="match status" value="1"/>
</dbReference>
<dbReference type="InterPro" id="IPR050611">
    <property type="entry name" value="ABCF"/>
</dbReference>
<keyword evidence="1" id="KW-0677">Repeat</keyword>
<proteinExistence type="predicted"/>
<dbReference type="HOGENOM" id="CLU_2825052_0_0_11"/>
<name>D6E6R6_9ACTN</name>
<evidence type="ECO:0000313" key="3">
    <source>
        <dbReference type="Proteomes" id="UP000008805"/>
    </source>
</evidence>
<organism evidence="2 3">
    <name type="scientific">Gordonibacter pamelaeae 7-10-1-b</name>
    <dbReference type="NCBI Taxonomy" id="657308"/>
    <lineage>
        <taxon>Bacteria</taxon>
        <taxon>Bacillati</taxon>
        <taxon>Actinomycetota</taxon>
        <taxon>Coriobacteriia</taxon>
        <taxon>Eggerthellales</taxon>
        <taxon>Eggerthellaceae</taxon>
        <taxon>Gordonibacter</taxon>
    </lineage>
</organism>
<dbReference type="AlphaFoldDB" id="D6E6R6"/>